<feature type="transmembrane region" description="Helical" evidence="1">
    <location>
        <begin position="94"/>
        <end position="110"/>
    </location>
</feature>
<accession>A0A1M5XSK1</accession>
<evidence type="ECO:0000256" key="1">
    <source>
        <dbReference type="SAM" id="Phobius"/>
    </source>
</evidence>
<feature type="transmembrane region" description="Helical" evidence="1">
    <location>
        <begin position="12"/>
        <end position="36"/>
    </location>
</feature>
<feature type="transmembrane region" description="Helical" evidence="1">
    <location>
        <begin position="56"/>
        <end position="82"/>
    </location>
</feature>
<organism evidence="2 3">
    <name type="scientific">Desulfofustis glycolicus DSM 9705</name>
    <dbReference type="NCBI Taxonomy" id="1121409"/>
    <lineage>
        <taxon>Bacteria</taxon>
        <taxon>Pseudomonadati</taxon>
        <taxon>Thermodesulfobacteriota</taxon>
        <taxon>Desulfobulbia</taxon>
        <taxon>Desulfobulbales</taxon>
        <taxon>Desulfocapsaceae</taxon>
        <taxon>Desulfofustis</taxon>
    </lineage>
</organism>
<dbReference type="EMBL" id="FQXS01000022">
    <property type="protein sequence ID" value="SHI02243.1"/>
    <property type="molecule type" value="Genomic_DNA"/>
</dbReference>
<evidence type="ECO:0000313" key="2">
    <source>
        <dbReference type="EMBL" id="SHI02243.1"/>
    </source>
</evidence>
<keyword evidence="1" id="KW-0812">Transmembrane</keyword>
<name>A0A1M5XSK1_9BACT</name>
<dbReference type="STRING" id="1121409.SAMN02745124_03278"/>
<keyword evidence="1" id="KW-1133">Transmembrane helix</keyword>
<dbReference type="Proteomes" id="UP000184139">
    <property type="component" value="Unassembled WGS sequence"/>
</dbReference>
<evidence type="ECO:0000313" key="3">
    <source>
        <dbReference type="Proteomes" id="UP000184139"/>
    </source>
</evidence>
<sequence length="153" mass="17256">MDYFKQVLRSFFGLSIGVLFYWFAMIISFPISHLVYNRALQNENMTHLRAGTEETFAIVFGSPLMIGWLFLFFAVTSFLAVFVANTFVKNQISLNWLLICICLCYQFSLITLEYNVTLTFSLIACGVISSYLAHRTHGKPVGRSGAQVAGNGR</sequence>
<keyword evidence="3" id="KW-1185">Reference proteome</keyword>
<dbReference type="AlphaFoldDB" id="A0A1M5XSK1"/>
<feature type="transmembrane region" description="Helical" evidence="1">
    <location>
        <begin position="116"/>
        <end position="133"/>
    </location>
</feature>
<gene>
    <name evidence="2" type="ORF">SAMN02745124_03278</name>
</gene>
<protein>
    <submittedName>
        <fullName evidence="2">Uncharacterized protein</fullName>
    </submittedName>
</protein>
<keyword evidence="1" id="KW-0472">Membrane</keyword>
<proteinExistence type="predicted"/>
<reference evidence="2 3" key="1">
    <citation type="submission" date="2016-11" db="EMBL/GenBank/DDBJ databases">
        <authorList>
            <person name="Jaros S."/>
            <person name="Januszkiewicz K."/>
            <person name="Wedrychowicz H."/>
        </authorList>
    </citation>
    <scope>NUCLEOTIDE SEQUENCE [LARGE SCALE GENOMIC DNA]</scope>
    <source>
        <strain evidence="2 3">DSM 9705</strain>
    </source>
</reference>